<reference evidence="2" key="1">
    <citation type="submission" date="2011-12" db="EMBL/GenBank/DDBJ databases">
        <title>Complete genome sequence of Streptomyces cattleya strain DSM 46488.</title>
        <authorList>
            <person name="Ou H.-Y."/>
            <person name="Li P."/>
            <person name="Zhao C."/>
            <person name="O'Hagan D."/>
            <person name="Deng Z."/>
        </authorList>
    </citation>
    <scope>NUCLEOTIDE SEQUENCE [LARGE SCALE GENOMIC DNA]</scope>
    <source>
        <strain evidence="2">ATCC 35852 / DSM 46488 / JCM 4925 / NBRC 14057 / NRRL 8057</strain>
    </source>
</reference>
<dbReference type="Proteomes" id="UP000007842">
    <property type="component" value="Chromosome"/>
</dbReference>
<organism evidence="1 2">
    <name type="scientific">Streptantibioticus cattleyicolor (strain ATCC 35852 / DSM 46488 / JCM 4925 / NBRC 14057 / NRRL 8057)</name>
    <name type="common">Streptomyces cattleya</name>
    <dbReference type="NCBI Taxonomy" id="1003195"/>
    <lineage>
        <taxon>Bacteria</taxon>
        <taxon>Bacillati</taxon>
        <taxon>Actinomycetota</taxon>
        <taxon>Actinomycetes</taxon>
        <taxon>Kitasatosporales</taxon>
        <taxon>Streptomycetaceae</taxon>
        <taxon>Streptantibioticus</taxon>
    </lineage>
</organism>
<dbReference type="KEGG" id="scy:SCATT_49790"/>
<dbReference type="HOGENOM" id="CLU_2810469_0_0_11"/>
<dbReference type="PATRIC" id="fig|1003195.29.peg.4967"/>
<dbReference type="EMBL" id="CP003219">
    <property type="protein sequence ID" value="AEW97350.1"/>
    <property type="molecule type" value="Genomic_DNA"/>
</dbReference>
<name>G8X0W1_STREN</name>
<dbReference type="AlphaFoldDB" id="G8X0W1"/>
<gene>
    <name evidence="1" type="ordered locus">SCATT_49790</name>
</gene>
<evidence type="ECO:0000313" key="2">
    <source>
        <dbReference type="Proteomes" id="UP000007842"/>
    </source>
</evidence>
<proteinExistence type="predicted"/>
<sequence>MERYSYDTCENTTAAEWAASEVGLTADRQGDRHYTGTLLRMAGRTRFSTTCRAASCGVSAERSPAPP</sequence>
<evidence type="ECO:0000313" key="1">
    <source>
        <dbReference type="EMBL" id="AEW97350.1"/>
    </source>
</evidence>
<accession>G8X0W1</accession>
<keyword evidence="2" id="KW-1185">Reference proteome</keyword>
<protein>
    <submittedName>
        <fullName evidence="1">Uncharacterized protein</fullName>
    </submittedName>
</protein>